<dbReference type="SUPFAM" id="SSF52047">
    <property type="entry name" value="RNI-like"/>
    <property type="match status" value="1"/>
</dbReference>
<dbReference type="InterPro" id="IPR001810">
    <property type="entry name" value="F-box_dom"/>
</dbReference>
<dbReference type="EMBL" id="CM000158">
    <property type="protein sequence ID" value="EDW92057.2"/>
    <property type="molecule type" value="Genomic_DNA"/>
</dbReference>
<dbReference type="OrthoDB" id="7939463at2759"/>
<reference evidence="2 3" key="1">
    <citation type="journal article" date="2007" name="Nature">
        <title>Evolution of genes and genomes on the Drosophila phylogeny.</title>
        <authorList>
            <consortium name="Drosophila 12 Genomes Consortium"/>
            <person name="Clark A.G."/>
            <person name="Eisen M.B."/>
            <person name="Smith D.R."/>
            <person name="Bergman C.M."/>
            <person name="Oliver B."/>
            <person name="Markow T.A."/>
            <person name="Kaufman T.C."/>
            <person name="Kellis M."/>
            <person name="Gelbart W."/>
            <person name="Iyer V.N."/>
            <person name="Pollard D.A."/>
            <person name="Sackton T.B."/>
            <person name="Larracuente A.M."/>
            <person name="Singh N.D."/>
            <person name="Abad J.P."/>
            <person name="Abt D.N."/>
            <person name="Adryan B."/>
            <person name="Aguade M."/>
            <person name="Akashi H."/>
            <person name="Anderson W.W."/>
            <person name="Aquadro C.F."/>
            <person name="Ardell D.H."/>
            <person name="Arguello R."/>
            <person name="Artieri C.G."/>
            <person name="Barbash D.A."/>
            <person name="Barker D."/>
            <person name="Barsanti P."/>
            <person name="Batterham P."/>
            <person name="Batzoglou S."/>
            <person name="Begun D."/>
            <person name="Bhutkar A."/>
            <person name="Blanco E."/>
            <person name="Bosak S.A."/>
            <person name="Bradley R.K."/>
            <person name="Brand A.D."/>
            <person name="Brent M.R."/>
            <person name="Brooks A.N."/>
            <person name="Brown R.H."/>
            <person name="Butlin R.K."/>
            <person name="Caggese C."/>
            <person name="Calvi B.R."/>
            <person name="Bernardo de Carvalho A."/>
            <person name="Caspi A."/>
            <person name="Castrezana S."/>
            <person name="Celniker S.E."/>
            <person name="Chang J.L."/>
            <person name="Chapple C."/>
            <person name="Chatterji S."/>
            <person name="Chinwalla A."/>
            <person name="Civetta A."/>
            <person name="Clifton S.W."/>
            <person name="Comeron J.M."/>
            <person name="Costello J.C."/>
            <person name="Coyne J.A."/>
            <person name="Daub J."/>
            <person name="David R.G."/>
            <person name="Delcher A.L."/>
            <person name="Delehaunty K."/>
            <person name="Do C.B."/>
            <person name="Ebling H."/>
            <person name="Edwards K."/>
            <person name="Eickbush T."/>
            <person name="Evans J.D."/>
            <person name="Filipski A."/>
            <person name="Findeiss S."/>
            <person name="Freyhult E."/>
            <person name="Fulton L."/>
            <person name="Fulton R."/>
            <person name="Garcia A.C."/>
            <person name="Gardiner A."/>
            <person name="Garfield D.A."/>
            <person name="Garvin B.E."/>
            <person name="Gibson G."/>
            <person name="Gilbert D."/>
            <person name="Gnerre S."/>
            <person name="Godfrey J."/>
            <person name="Good R."/>
            <person name="Gotea V."/>
            <person name="Gravely B."/>
            <person name="Greenberg A.J."/>
            <person name="Griffiths-Jones S."/>
            <person name="Gross S."/>
            <person name="Guigo R."/>
            <person name="Gustafson E.A."/>
            <person name="Haerty W."/>
            <person name="Hahn M.W."/>
            <person name="Halligan D.L."/>
            <person name="Halpern A.L."/>
            <person name="Halter G.M."/>
            <person name="Han M.V."/>
            <person name="Heger A."/>
            <person name="Hillier L."/>
            <person name="Hinrichs A.S."/>
            <person name="Holmes I."/>
            <person name="Hoskins R.A."/>
            <person name="Hubisz M.J."/>
            <person name="Hultmark D."/>
            <person name="Huntley M.A."/>
            <person name="Jaffe D.B."/>
            <person name="Jagadeeshan S."/>
            <person name="Jeck W.R."/>
            <person name="Johnson J."/>
            <person name="Jones C.D."/>
            <person name="Jordan W.C."/>
            <person name="Karpen G.H."/>
            <person name="Kataoka E."/>
            <person name="Keightley P.D."/>
            <person name="Kheradpour P."/>
            <person name="Kirkness E.F."/>
            <person name="Koerich L.B."/>
            <person name="Kristiansen K."/>
            <person name="Kudrna D."/>
            <person name="Kulathinal R.J."/>
            <person name="Kumar S."/>
            <person name="Kwok R."/>
            <person name="Lander E."/>
            <person name="Langley C.H."/>
            <person name="Lapoint R."/>
            <person name="Lazzaro B.P."/>
            <person name="Lee S.J."/>
            <person name="Levesque L."/>
            <person name="Li R."/>
            <person name="Lin C.F."/>
            <person name="Lin M.F."/>
            <person name="Lindblad-Toh K."/>
            <person name="Llopart A."/>
            <person name="Long M."/>
            <person name="Low L."/>
            <person name="Lozovsky E."/>
            <person name="Lu J."/>
            <person name="Luo M."/>
            <person name="Machado C.A."/>
            <person name="Makalowski W."/>
            <person name="Marzo M."/>
            <person name="Matsuda M."/>
            <person name="Matzkin L."/>
            <person name="McAllister B."/>
            <person name="McBride C.S."/>
            <person name="McKernan B."/>
            <person name="McKernan K."/>
            <person name="Mendez-Lago M."/>
            <person name="Minx P."/>
            <person name="Mollenhauer M.U."/>
            <person name="Montooth K."/>
            <person name="Mount S.M."/>
            <person name="Mu X."/>
            <person name="Myers E."/>
            <person name="Negre B."/>
            <person name="Newfeld S."/>
            <person name="Nielsen R."/>
            <person name="Noor M.A."/>
            <person name="O'Grady P."/>
            <person name="Pachter L."/>
            <person name="Papaceit M."/>
            <person name="Parisi M.J."/>
            <person name="Parisi M."/>
            <person name="Parts L."/>
            <person name="Pedersen J.S."/>
            <person name="Pesole G."/>
            <person name="Phillippy A.M."/>
            <person name="Ponting C.P."/>
            <person name="Pop M."/>
            <person name="Porcelli D."/>
            <person name="Powell J.R."/>
            <person name="Prohaska S."/>
            <person name="Pruitt K."/>
            <person name="Puig M."/>
            <person name="Quesneville H."/>
            <person name="Ram K.R."/>
            <person name="Rand D."/>
            <person name="Rasmussen M.D."/>
            <person name="Reed L.K."/>
            <person name="Reenan R."/>
            <person name="Reily A."/>
            <person name="Remington K.A."/>
            <person name="Rieger T.T."/>
            <person name="Ritchie M.G."/>
            <person name="Robin C."/>
            <person name="Rogers Y.H."/>
            <person name="Rohde C."/>
            <person name="Rozas J."/>
            <person name="Rubenfield M.J."/>
            <person name="Ruiz A."/>
            <person name="Russo S."/>
            <person name="Salzberg S.L."/>
            <person name="Sanchez-Gracia A."/>
            <person name="Saranga D.J."/>
            <person name="Sato H."/>
            <person name="Schaeffer S.W."/>
            <person name="Schatz M.C."/>
            <person name="Schlenke T."/>
            <person name="Schwartz R."/>
            <person name="Segarra C."/>
            <person name="Singh R.S."/>
            <person name="Sirot L."/>
            <person name="Sirota M."/>
            <person name="Sisneros N.B."/>
            <person name="Smith C.D."/>
            <person name="Smith T.F."/>
            <person name="Spieth J."/>
            <person name="Stage D.E."/>
            <person name="Stark A."/>
            <person name="Stephan W."/>
            <person name="Strausberg R.L."/>
            <person name="Strempel S."/>
            <person name="Sturgill D."/>
            <person name="Sutton G."/>
            <person name="Sutton G.G."/>
            <person name="Tao W."/>
            <person name="Teichmann S."/>
            <person name="Tobari Y.N."/>
            <person name="Tomimura Y."/>
            <person name="Tsolas J.M."/>
            <person name="Valente V.L."/>
            <person name="Venter E."/>
            <person name="Venter J.C."/>
            <person name="Vicario S."/>
            <person name="Vieira F.G."/>
            <person name="Vilella A.J."/>
            <person name="Villasante A."/>
            <person name="Walenz B."/>
            <person name="Wang J."/>
            <person name="Wasserman M."/>
            <person name="Watts T."/>
            <person name="Wilson D."/>
            <person name="Wilson R.K."/>
            <person name="Wing R.A."/>
            <person name="Wolfner M.F."/>
            <person name="Wong A."/>
            <person name="Wong G.K."/>
            <person name="Wu C.I."/>
            <person name="Wu G."/>
            <person name="Yamamoto D."/>
            <person name="Yang H.P."/>
            <person name="Yang S.P."/>
            <person name="Yorke J.A."/>
            <person name="Yoshida K."/>
            <person name="Zdobnov E."/>
            <person name="Zhang P."/>
            <person name="Zhang Y."/>
            <person name="Zimin A.V."/>
            <person name="Baldwin J."/>
            <person name="Abdouelleil A."/>
            <person name="Abdulkadir J."/>
            <person name="Abebe A."/>
            <person name="Abera B."/>
            <person name="Abreu J."/>
            <person name="Acer S.C."/>
            <person name="Aftuck L."/>
            <person name="Alexander A."/>
            <person name="An P."/>
            <person name="Anderson E."/>
            <person name="Anderson S."/>
            <person name="Arachi H."/>
            <person name="Azer M."/>
            <person name="Bachantsang P."/>
            <person name="Barry A."/>
            <person name="Bayul T."/>
            <person name="Berlin A."/>
            <person name="Bessette D."/>
            <person name="Bloom T."/>
            <person name="Blye J."/>
            <person name="Boguslavskiy L."/>
            <person name="Bonnet C."/>
            <person name="Boukhgalter B."/>
            <person name="Bourzgui I."/>
            <person name="Brown A."/>
            <person name="Cahill P."/>
            <person name="Channer S."/>
            <person name="Cheshatsang Y."/>
            <person name="Chuda L."/>
            <person name="Citroen M."/>
            <person name="Collymore A."/>
            <person name="Cooke P."/>
            <person name="Costello M."/>
            <person name="D'Aco K."/>
            <person name="Daza R."/>
            <person name="De Haan G."/>
            <person name="DeGray S."/>
            <person name="DeMaso C."/>
            <person name="Dhargay N."/>
            <person name="Dooley K."/>
            <person name="Dooley E."/>
            <person name="Doricent M."/>
            <person name="Dorje P."/>
            <person name="Dorjee K."/>
            <person name="Dupes A."/>
            <person name="Elong R."/>
            <person name="Falk J."/>
            <person name="Farina A."/>
            <person name="Faro S."/>
            <person name="Ferguson D."/>
            <person name="Fisher S."/>
            <person name="Foley C.D."/>
            <person name="Franke A."/>
            <person name="Friedrich D."/>
            <person name="Gadbois L."/>
            <person name="Gearin G."/>
            <person name="Gearin C.R."/>
            <person name="Giannoukos G."/>
            <person name="Goode T."/>
            <person name="Graham J."/>
            <person name="Grandbois E."/>
            <person name="Grewal S."/>
            <person name="Gyaltsen K."/>
            <person name="Hafez N."/>
            <person name="Hagos B."/>
            <person name="Hall J."/>
            <person name="Henson C."/>
            <person name="Hollinger A."/>
            <person name="Honan T."/>
            <person name="Huard M.D."/>
            <person name="Hughes L."/>
            <person name="Hurhula B."/>
            <person name="Husby M.E."/>
            <person name="Kamat A."/>
            <person name="Kanga B."/>
            <person name="Kashin S."/>
            <person name="Khazanovich D."/>
            <person name="Kisner P."/>
            <person name="Lance K."/>
            <person name="Lara M."/>
            <person name="Lee W."/>
            <person name="Lennon N."/>
            <person name="Letendre F."/>
            <person name="LeVine R."/>
            <person name="Lipovsky A."/>
            <person name="Liu X."/>
            <person name="Liu J."/>
            <person name="Liu S."/>
            <person name="Lokyitsang T."/>
            <person name="Lokyitsang Y."/>
            <person name="Lubonja R."/>
            <person name="Lui A."/>
            <person name="MacDonald P."/>
            <person name="Magnisalis V."/>
            <person name="Maru K."/>
            <person name="Matthews C."/>
            <person name="McCusker W."/>
            <person name="McDonough S."/>
            <person name="Mehta T."/>
            <person name="Meldrim J."/>
            <person name="Meneus L."/>
            <person name="Mihai O."/>
            <person name="Mihalev A."/>
            <person name="Mihova T."/>
            <person name="Mittelman R."/>
            <person name="Mlenga V."/>
            <person name="Montmayeur A."/>
            <person name="Mulrain L."/>
            <person name="Navidi A."/>
            <person name="Naylor J."/>
            <person name="Negash T."/>
            <person name="Nguyen T."/>
            <person name="Nguyen N."/>
            <person name="Nicol R."/>
            <person name="Norbu C."/>
            <person name="Norbu N."/>
            <person name="Novod N."/>
            <person name="O'Neill B."/>
            <person name="Osman S."/>
            <person name="Markiewicz E."/>
            <person name="Oyono O.L."/>
            <person name="Patti C."/>
            <person name="Phunkhang P."/>
            <person name="Pierre F."/>
            <person name="Priest M."/>
            <person name="Raghuraman S."/>
            <person name="Rege F."/>
            <person name="Reyes R."/>
            <person name="Rise C."/>
            <person name="Rogov P."/>
            <person name="Ross K."/>
            <person name="Ryan E."/>
            <person name="Settipalli S."/>
            <person name="Shea T."/>
            <person name="Sherpa N."/>
            <person name="Shi L."/>
            <person name="Shih D."/>
            <person name="Sparrow T."/>
            <person name="Spaulding J."/>
            <person name="Stalker J."/>
            <person name="Stange-Thomann N."/>
            <person name="Stavropoulos S."/>
            <person name="Stone C."/>
            <person name="Strader C."/>
            <person name="Tesfaye S."/>
            <person name="Thomson T."/>
            <person name="Thoulutsang Y."/>
            <person name="Thoulutsang D."/>
            <person name="Topham K."/>
            <person name="Topping I."/>
            <person name="Tsamla T."/>
            <person name="Vassiliev H."/>
            <person name="Vo A."/>
            <person name="Wangchuk T."/>
            <person name="Wangdi T."/>
            <person name="Weiand M."/>
            <person name="Wilkinson J."/>
            <person name="Wilson A."/>
            <person name="Yadav S."/>
            <person name="Young G."/>
            <person name="Yu Q."/>
            <person name="Zembek L."/>
            <person name="Zhong D."/>
            <person name="Zimmer A."/>
            <person name="Zwirko Z."/>
            <person name="Jaffe D.B."/>
            <person name="Alvarez P."/>
            <person name="Brockman W."/>
            <person name="Butler J."/>
            <person name="Chin C."/>
            <person name="Gnerre S."/>
            <person name="Grabherr M."/>
            <person name="Kleber M."/>
            <person name="Mauceli E."/>
            <person name="MacCallum I."/>
        </authorList>
    </citation>
    <scope>NUCLEOTIDE SEQUENCE [LARGE SCALE GENOMIC DNA]</scope>
    <source>
        <strain evidence="3">Tai18E2 / Tucson 14021-0261.01</strain>
    </source>
</reference>
<organism evidence="2 3">
    <name type="scientific">Drosophila yakuba</name>
    <name type="common">Fruit fly</name>
    <dbReference type="NCBI Taxonomy" id="7245"/>
    <lineage>
        <taxon>Eukaryota</taxon>
        <taxon>Metazoa</taxon>
        <taxon>Ecdysozoa</taxon>
        <taxon>Arthropoda</taxon>
        <taxon>Hexapoda</taxon>
        <taxon>Insecta</taxon>
        <taxon>Pterygota</taxon>
        <taxon>Neoptera</taxon>
        <taxon>Endopterygota</taxon>
        <taxon>Diptera</taxon>
        <taxon>Brachycera</taxon>
        <taxon>Muscomorpha</taxon>
        <taxon>Ephydroidea</taxon>
        <taxon>Drosophilidae</taxon>
        <taxon>Drosophila</taxon>
        <taxon>Sophophora</taxon>
    </lineage>
</organism>
<proteinExistence type="predicted"/>
<gene>
    <name evidence="2" type="primary">Dyak\GE11722</name>
    <name evidence="2" type="synonym">dyak_GLEANR_12030</name>
    <name evidence="2" type="synonym">GE11722</name>
    <name evidence="2" type="ORF">Dyak_GE11722</name>
</gene>
<accession>B4P7B2</accession>
<feature type="domain" description="F-box" evidence="1">
    <location>
        <begin position="12"/>
        <end position="56"/>
    </location>
</feature>
<dbReference type="AlphaFoldDB" id="B4P7B2"/>
<reference evidence="2 3" key="2">
    <citation type="journal article" date="2007" name="PLoS Biol.">
        <title>Principles of genome evolution in the Drosophila melanogaster species group.</title>
        <authorList>
            <person name="Ranz J.M."/>
            <person name="Maurin D."/>
            <person name="Chan Y.S."/>
            <person name="von Grotthuss M."/>
            <person name="Hillier L.W."/>
            <person name="Roote J."/>
            <person name="Ashburner M."/>
            <person name="Bergman C.M."/>
        </authorList>
    </citation>
    <scope>NUCLEOTIDE SEQUENCE [LARGE SCALE GENOMIC DNA]</scope>
    <source>
        <strain evidence="3">Tai18E2 / Tucson 14021-0261.01</strain>
    </source>
</reference>
<dbReference type="Proteomes" id="UP000002282">
    <property type="component" value="Chromosome 2R"/>
</dbReference>
<dbReference type="Gene3D" id="3.80.10.10">
    <property type="entry name" value="Ribonuclease Inhibitor"/>
    <property type="match status" value="1"/>
</dbReference>
<dbReference type="InterPro" id="IPR032675">
    <property type="entry name" value="LRR_dom_sf"/>
</dbReference>
<dbReference type="HOGENOM" id="CLU_064171_0_0_1"/>
<dbReference type="Pfam" id="PF00646">
    <property type="entry name" value="F-box"/>
    <property type="match status" value="1"/>
</dbReference>
<protein>
    <submittedName>
        <fullName evidence="2">Uncharacterized protein, isoform A</fullName>
    </submittedName>
</protein>
<dbReference type="PROSITE" id="PS50181">
    <property type="entry name" value="FBOX"/>
    <property type="match status" value="1"/>
</dbReference>
<keyword evidence="3" id="KW-1185">Reference proteome</keyword>
<name>B4P7B2_DROYA</name>
<evidence type="ECO:0000313" key="2">
    <source>
        <dbReference type="EMBL" id="EDW92057.2"/>
    </source>
</evidence>
<sequence>MQQWSSTTNNNKPDLLSLPDDVLIIILSNLDLKTQLQLKHLHFRFKRLMPHVWRAHNKSAHISLIEMHLSNKDLRFFLESTQQTLSTLRFKMNKRSNFELLTSYSFPNLKDFRFSTHSFTLNDADLSKMFKTFPNLTTFSPHGKFTGKHFEEFQCLEHLTVSYCSKFEVTNLIQILKTRKIKSLKLGIFEADQISNTQLPWEGIRNLEFLQCYREEMMMWFLSKLEHLTHLKKIFICGLLRSGDLRQMLISAKRSSINMIELNKSISIADETRGLNVAIKTLKVAKYGMHACEHLRINTNELYIQNSVCVSGHEFETLIQNLKTQQILGLSHCTFVFEDFRFDAQKLGENRTTTLNVYVDQNVYRSHPAEDAIPMTWIVHGEHKFFKLHMEHPKITFNSDPLSIYFD</sequence>
<evidence type="ECO:0000313" key="3">
    <source>
        <dbReference type="Proteomes" id="UP000002282"/>
    </source>
</evidence>
<evidence type="ECO:0000259" key="1">
    <source>
        <dbReference type="PROSITE" id="PS50181"/>
    </source>
</evidence>